<name>G3MSH5_AMBMU</name>
<dbReference type="GO" id="GO:0005576">
    <property type="term" value="C:extracellular region"/>
    <property type="evidence" value="ECO:0007669"/>
    <property type="project" value="UniProtKB-SubCell"/>
</dbReference>
<evidence type="ECO:0000256" key="4">
    <source>
        <dbReference type="ARBA" id="ARBA00022729"/>
    </source>
</evidence>
<dbReference type="AlphaFoldDB" id="G3MSH5"/>
<feature type="transmembrane region" description="Helical" evidence="5">
    <location>
        <begin position="94"/>
        <end position="113"/>
    </location>
</feature>
<evidence type="ECO:0000256" key="5">
    <source>
        <dbReference type="SAM" id="Phobius"/>
    </source>
</evidence>
<evidence type="ECO:0000313" key="6">
    <source>
        <dbReference type="EMBL" id="AEO36443.1"/>
    </source>
</evidence>
<accession>G3MSH5</accession>
<keyword evidence="4" id="KW-0732">Signal</keyword>
<dbReference type="EMBL" id="JO844826">
    <property type="protein sequence ID" value="AEO36443.1"/>
    <property type="molecule type" value="mRNA"/>
</dbReference>
<dbReference type="Gene3D" id="2.10.90.10">
    <property type="entry name" value="Cystine-knot cytokines"/>
    <property type="match status" value="1"/>
</dbReference>
<keyword evidence="5" id="KW-0812">Transmembrane</keyword>
<feature type="transmembrane region" description="Helical" evidence="5">
    <location>
        <begin position="15"/>
        <end position="36"/>
    </location>
</feature>
<comment type="similarity">
    <text evidence="2">Belongs to the IL-17 family.</text>
</comment>
<dbReference type="InterPro" id="IPR010345">
    <property type="entry name" value="IL-17_fam"/>
</dbReference>
<dbReference type="Pfam" id="PF06083">
    <property type="entry name" value="IL17"/>
    <property type="match status" value="1"/>
</dbReference>
<keyword evidence="5" id="KW-0472">Membrane</keyword>
<reference evidence="6" key="1">
    <citation type="journal article" date="2011" name="PLoS ONE">
        <title>A deep insight into the sialotranscriptome of the gulf coast tick, Amblyomma maculatum.</title>
        <authorList>
            <person name="Karim S."/>
            <person name="Singh P."/>
            <person name="Ribeiro J.M."/>
        </authorList>
    </citation>
    <scope>NUCLEOTIDE SEQUENCE</scope>
    <source>
        <tissue evidence="6">Salivary gland</tissue>
    </source>
</reference>
<protein>
    <submittedName>
        <fullName evidence="6">Uncharacterized protein</fullName>
    </submittedName>
</protein>
<evidence type="ECO:0000256" key="2">
    <source>
        <dbReference type="ARBA" id="ARBA00007236"/>
    </source>
</evidence>
<sequence>MEFPPPDAVRHLKRAPHLLAAEITLIAAYASWTVALHHRQFLRYPAGVLVHGHRKRVSLLISVVICPSPFRYQPTHLNEEFRHRLKSQSPREPLRTMACIFAAACFFICLLVLEHGFGSRSVGALSTESPQCIPDLTAFYIGDRASCTFTESVDFDRNRFPHKIPIVSCKCPGQVCSPEGDFRCHEVKKSLYVLRLGRNGTIRREEMKFTVSCVCALLRIKASDLGGRFFERPSRNISRFHASDLDGP</sequence>
<dbReference type="InterPro" id="IPR029034">
    <property type="entry name" value="Cystine-knot_cytokine"/>
</dbReference>
<dbReference type="SUPFAM" id="SSF57501">
    <property type="entry name" value="Cystine-knot cytokines"/>
    <property type="match status" value="1"/>
</dbReference>
<evidence type="ECO:0000256" key="1">
    <source>
        <dbReference type="ARBA" id="ARBA00004613"/>
    </source>
</evidence>
<evidence type="ECO:0000256" key="3">
    <source>
        <dbReference type="ARBA" id="ARBA00022525"/>
    </source>
</evidence>
<organism evidence="6">
    <name type="scientific">Amblyomma maculatum</name>
    <name type="common">Gulf Coast tick</name>
    <dbReference type="NCBI Taxonomy" id="34609"/>
    <lineage>
        <taxon>Eukaryota</taxon>
        <taxon>Metazoa</taxon>
        <taxon>Ecdysozoa</taxon>
        <taxon>Arthropoda</taxon>
        <taxon>Chelicerata</taxon>
        <taxon>Arachnida</taxon>
        <taxon>Acari</taxon>
        <taxon>Parasitiformes</taxon>
        <taxon>Ixodida</taxon>
        <taxon>Ixodoidea</taxon>
        <taxon>Ixodidae</taxon>
        <taxon>Amblyomminae</taxon>
        <taxon>Amblyomma</taxon>
    </lineage>
</organism>
<keyword evidence="5" id="KW-1133">Transmembrane helix</keyword>
<comment type="subcellular location">
    <subcellularLocation>
        <location evidence="1">Secreted</location>
    </subcellularLocation>
</comment>
<dbReference type="GO" id="GO:0005125">
    <property type="term" value="F:cytokine activity"/>
    <property type="evidence" value="ECO:0007669"/>
    <property type="project" value="InterPro"/>
</dbReference>
<proteinExistence type="evidence at transcript level"/>
<keyword evidence="3" id="KW-0964">Secreted</keyword>